<dbReference type="InterPro" id="IPR012934">
    <property type="entry name" value="Znf_AD"/>
</dbReference>
<protein>
    <submittedName>
        <fullName evidence="14">Jg5986 protein</fullName>
    </submittedName>
</protein>
<dbReference type="Gene3D" id="3.40.1800.20">
    <property type="match status" value="1"/>
</dbReference>
<evidence type="ECO:0000256" key="2">
    <source>
        <dbReference type="ARBA" id="ARBA00022723"/>
    </source>
</evidence>
<evidence type="ECO:0000313" key="14">
    <source>
        <dbReference type="EMBL" id="CAH2251317.1"/>
    </source>
</evidence>
<keyword evidence="8" id="KW-0804">Transcription</keyword>
<keyword evidence="6" id="KW-0805">Transcription regulation</keyword>
<evidence type="ECO:0000259" key="12">
    <source>
        <dbReference type="PROSITE" id="PS50157"/>
    </source>
</evidence>
<gene>
    <name evidence="14" type="primary">jg5986</name>
    <name evidence="14" type="ORF">PAEG_LOCUS22204</name>
</gene>
<evidence type="ECO:0000256" key="9">
    <source>
        <dbReference type="ARBA" id="ARBA00023242"/>
    </source>
</evidence>
<keyword evidence="9" id="KW-0539">Nucleus</keyword>
<dbReference type="GO" id="GO:0008270">
    <property type="term" value="F:zinc ion binding"/>
    <property type="evidence" value="ECO:0007669"/>
    <property type="project" value="UniProtKB-UniRule"/>
</dbReference>
<feature type="binding site" evidence="11">
    <location>
        <position position="16"/>
    </location>
    <ligand>
        <name>Zn(2+)</name>
        <dbReference type="ChEBI" id="CHEBI:29105"/>
    </ligand>
</feature>
<dbReference type="GO" id="GO:0003677">
    <property type="term" value="F:DNA binding"/>
    <property type="evidence" value="ECO:0007669"/>
    <property type="project" value="UniProtKB-KW"/>
</dbReference>
<sequence length="490" mass="57089">MDSAIMVESLPIFGTCSLCLVEGVVKSMLIKQITENKTESYTDMLLKCFSIDMAALDLDDTKRLICHMCIKQLESCLEFKEQVEVSLKTLEETIQFKILNDLIIKKELDEYRPRTRQKTRKKTLSTSKKKVSYSTKRQADLSDTEKMLQSGLFPFKINKNQIYSCAICPEKSAILDDIKTHIMEHNISNISLAFKKMLSSNLQTFYKSCQKLRCKICKTEIPDYDTLKRHITSCVNSSSRWNNLPFKLEKDQLDCPICKKTFLNFVSLNTHMNVHYPNHICDSCGKAFASKARLRGHMRTHEIGDFPCRYCDAVFDRVTKRENHVSKEHKSGIRYACKRCNISLTSFYARQKHLAEVHNEELKRYKCKACTQSYITPGHLSSHVRRDHLNERNHKCSKCDLAFYTRNSLKMHMIKHDGERIHACNICNKSYQRKKTLREHMRIHTNDKRFVCPVCGRAFTQKCTLKGHLKVHDRKVDLVDERIPQPLHSI</sequence>
<keyword evidence="5 11" id="KW-0862">Zinc</keyword>
<accession>A0A8S4S8Z0</accession>
<keyword evidence="15" id="KW-1185">Reference proteome</keyword>
<feature type="binding site" evidence="11">
    <location>
        <position position="66"/>
    </location>
    <ligand>
        <name>Zn(2+)</name>
        <dbReference type="ChEBI" id="CHEBI:29105"/>
    </ligand>
</feature>
<name>A0A8S4S8Z0_9NEOP</name>
<evidence type="ECO:0000256" key="7">
    <source>
        <dbReference type="ARBA" id="ARBA00023125"/>
    </source>
</evidence>
<dbReference type="GO" id="GO:0005634">
    <property type="term" value="C:nucleus"/>
    <property type="evidence" value="ECO:0007669"/>
    <property type="project" value="UniProtKB-SubCell"/>
</dbReference>
<dbReference type="OrthoDB" id="8922241at2759"/>
<dbReference type="SUPFAM" id="SSF57667">
    <property type="entry name" value="beta-beta-alpha zinc fingers"/>
    <property type="match status" value="3"/>
</dbReference>
<feature type="domain" description="C2H2-type" evidence="12">
    <location>
        <begin position="279"/>
        <end position="301"/>
    </location>
</feature>
<dbReference type="SMART" id="SM00868">
    <property type="entry name" value="zf-AD"/>
    <property type="match status" value="2"/>
</dbReference>
<proteinExistence type="predicted"/>
<evidence type="ECO:0000256" key="6">
    <source>
        <dbReference type="ARBA" id="ARBA00023015"/>
    </source>
</evidence>
<evidence type="ECO:0000256" key="1">
    <source>
        <dbReference type="ARBA" id="ARBA00004123"/>
    </source>
</evidence>
<feature type="domain" description="C2H2-type" evidence="12">
    <location>
        <begin position="394"/>
        <end position="421"/>
    </location>
</feature>
<dbReference type="SMART" id="SM00355">
    <property type="entry name" value="ZnF_C2H2"/>
    <property type="match status" value="10"/>
</dbReference>
<dbReference type="PROSITE" id="PS00028">
    <property type="entry name" value="ZINC_FINGER_C2H2_1"/>
    <property type="match status" value="6"/>
</dbReference>
<evidence type="ECO:0000256" key="5">
    <source>
        <dbReference type="ARBA" id="ARBA00022833"/>
    </source>
</evidence>
<feature type="domain" description="C2H2-type" evidence="12">
    <location>
        <begin position="253"/>
        <end position="275"/>
    </location>
</feature>
<feature type="domain" description="C2H2-type" evidence="12">
    <location>
        <begin position="422"/>
        <end position="449"/>
    </location>
</feature>
<feature type="binding site" evidence="11">
    <location>
        <position position="69"/>
    </location>
    <ligand>
        <name>Zn(2+)</name>
        <dbReference type="ChEBI" id="CHEBI:29105"/>
    </ligand>
</feature>
<dbReference type="InterPro" id="IPR036236">
    <property type="entry name" value="Znf_C2H2_sf"/>
</dbReference>
<organism evidence="14 15">
    <name type="scientific">Pararge aegeria aegeria</name>
    <dbReference type="NCBI Taxonomy" id="348720"/>
    <lineage>
        <taxon>Eukaryota</taxon>
        <taxon>Metazoa</taxon>
        <taxon>Ecdysozoa</taxon>
        <taxon>Arthropoda</taxon>
        <taxon>Hexapoda</taxon>
        <taxon>Insecta</taxon>
        <taxon>Pterygota</taxon>
        <taxon>Neoptera</taxon>
        <taxon>Endopterygota</taxon>
        <taxon>Lepidoptera</taxon>
        <taxon>Glossata</taxon>
        <taxon>Ditrysia</taxon>
        <taxon>Papilionoidea</taxon>
        <taxon>Nymphalidae</taxon>
        <taxon>Satyrinae</taxon>
        <taxon>Satyrini</taxon>
        <taxon>Parargina</taxon>
        <taxon>Pararge</taxon>
    </lineage>
</organism>
<keyword evidence="4 10" id="KW-0863">Zinc-finger</keyword>
<dbReference type="FunFam" id="3.30.160.60:FF:000646">
    <property type="entry name" value="Myeloid zinc finger 1"/>
    <property type="match status" value="1"/>
</dbReference>
<evidence type="ECO:0000256" key="10">
    <source>
        <dbReference type="PROSITE-ProRule" id="PRU00042"/>
    </source>
</evidence>
<dbReference type="AlphaFoldDB" id="A0A8S4S8Z0"/>
<keyword evidence="7" id="KW-0238">DNA-binding</keyword>
<dbReference type="InterPro" id="IPR013087">
    <property type="entry name" value="Znf_C2H2_type"/>
</dbReference>
<reference evidence="14" key="1">
    <citation type="submission" date="2022-03" db="EMBL/GenBank/DDBJ databases">
        <authorList>
            <person name="Lindestad O."/>
        </authorList>
    </citation>
    <scope>NUCLEOTIDE SEQUENCE</scope>
</reference>
<dbReference type="Pfam" id="PF00096">
    <property type="entry name" value="zf-C2H2"/>
    <property type="match status" value="5"/>
</dbReference>
<feature type="domain" description="C2H2-type" evidence="12">
    <location>
        <begin position="365"/>
        <end position="393"/>
    </location>
</feature>
<keyword evidence="2 11" id="KW-0479">Metal-binding</keyword>
<dbReference type="FunFam" id="3.30.160.60:FF:000870">
    <property type="entry name" value="zinc finger protein 197 isoform X1"/>
    <property type="match status" value="1"/>
</dbReference>
<evidence type="ECO:0000313" key="15">
    <source>
        <dbReference type="Proteomes" id="UP000838756"/>
    </source>
</evidence>
<dbReference type="Gene3D" id="3.30.160.60">
    <property type="entry name" value="Classic Zinc Finger"/>
    <property type="match status" value="6"/>
</dbReference>
<evidence type="ECO:0000256" key="4">
    <source>
        <dbReference type="ARBA" id="ARBA00022771"/>
    </source>
</evidence>
<dbReference type="Proteomes" id="UP000838756">
    <property type="component" value="Unassembled WGS sequence"/>
</dbReference>
<comment type="subcellular location">
    <subcellularLocation>
        <location evidence="1">Nucleus</location>
    </subcellularLocation>
</comment>
<dbReference type="FunFam" id="3.30.160.60:FF:000446">
    <property type="entry name" value="Zinc finger protein"/>
    <property type="match status" value="1"/>
</dbReference>
<dbReference type="PROSITE" id="PS51915">
    <property type="entry name" value="ZAD"/>
    <property type="match status" value="1"/>
</dbReference>
<evidence type="ECO:0000259" key="13">
    <source>
        <dbReference type="PROSITE" id="PS51915"/>
    </source>
</evidence>
<dbReference type="Pfam" id="PF13912">
    <property type="entry name" value="zf-C2H2_6"/>
    <property type="match status" value="1"/>
</dbReference>
<feature type="binding site" evidence="11">
    <location>
        <position position="19"/>
    </location>
    <ligand>
        <name>Zn(2+)</name>
        <dbReference type="ChEBI" id="CHEBI:29105"/>
    </ligand>
</feature>
<evidence type="ECO:0000256" key="3">
    <source>
        <dbReference type="ARBA" id="ARBA00022737"/>
    </source>
</evidence>
<dbReference type="PROSITE" id="PS50157">
    <property type="entry name" value="ZINC_FINGER_C2H2_2"/>
    <property type="match status" value="6"/>
</dbReference>
<dbReference type="PANTHER" id="PTHR24379:SF121">
    <property type="entry name" value="C2H2-TYPE DOMAIN-CONTAINING PROTEIN"/>
    <property type="match status" value="1"/>
</dbReference>
<dbReference type="PANTHER" id="PTHR24379">
    <property type="entry name" value="KRAB AND ZINC FINGER DOMAIN-CONTAINING"/>
    <property type="match status" value="1"/>
</dbReference>
<feature type="domain" description="C2H2-type" evidence="12">
    <location>
        <begin position="450"/>
        <end position="477"/>
    </location>
</feature>
<comment type="caution">
    <text evidence="14">The sequence shown here is derived from an EMBL/GenBank/DDBJ whole genome shotgun (WGS) entry which is preliminary data.</text>
</comment>
<evidence type="ECO:0000256" key="11">
    <source>
        <dbReference type="PROSITE-ProRule" id="PRU01263"/>
    </source>
</evidence>
<keyword evidence="3" id="KW-0677">Repeat</keyword>
<feature type="domain" description="ZAD" evidence="13">
    <location>
        <begin position="14"/>
        <end position="93"/>
    </location>
</feature>
<evidence type="ECO:0000256" key="8">
    <source>
        <dbReference type="ARBA" id="ARBA00023163"/>
    </source>
</evidence>
<dbReference type="EMBL" id="CAKXAJ010026023">
    <property type="protein sequence ID" value="CAH2251317.1"/>
    <property type="molecule type" value="Genomic_DNA"/>
</dbReference>